<organism evidence="2 3">
    <name type="scientific">Tetradesmus obliquus</name>
    <name type="common">Green alga</name>
    <name type="synonym">Acutodesmus obliquus</name>
    <dbReference type="NCBI Taxonomy" id="3088"/>
    <lineage>
        <taxon>Eukaryota</taxon>
        <taxon>Viridiplantae</taxon>
        <taxon>Chlorophyta</taxon>
        <taxon>core chlorophytes</taxon>
        <taxon>Chlorophyceae</taxon>
        <taxon>CS clade</taxon>
        <taxon>Sphaeropleales</taxon>
        <taxon>Scenedesmaceae</taxon>
        <taxon>Tetradesmus</taxon>
    </lineage>
</organism>
<evidence type="ECO:0000313" key="3">
    <source>
        <dbReference type="Proteomes" id="UP000256970"/>
    </source>
</evidence>
<keyword evidence="3" id="KW-1185">Reference proteome</keyword>
<evidence type="ECO:0000256" key="1">
    <source>
        <dbReference type="SAM" id="MobiDB-lite"/>
    </source>
</evidence>
<feature type="compositionally biased region" description="Low complexity" evidence="1">
    <location>
        <begin position="82"/>
        <end position="99"/>
    </location>
</feature>
<accession>A0A383WFL3</accession>
<reference evidence="2 3" key="1">
    <citation type="submission" date="2016-10" db="EMBL/GenBank/DDBJ databases">
        <authorList>
            <person name="Cai Z."/>
        </authorList>
    </citation>
    <scope>NUCLEOTIDE SEQUENCE [LARGE SCALE GENOMIC DNA]</scope>
</reference>
<protein>
    <submittedName>
        <fullName evidence="2">Uncharacterized protein</fullName>
    </submittedName>
</protein>
<dbReference type="EMBL" id="FNXT01001246">
    <property type="protein sequence ID" value="SZX76002.1"/>
    <property type="molecule type" value="Genomic_DNA"/>
</dbReference>
<name>A0A383WFL3_TETOB</name>
<gene>
    <name evidence="2" type="ORF">BQ4739_LOCUS16367</name>
</gene>
<proteinExistence type="predicted"/>
<feature type="region of interest" description="Disordered" evidence="1">
    <location>
        <begin position="383"/>
        <end position="411"/>
    </location>
</feature>
<feature type="region of interest" description="Disordered" evidence="1">
    <location>
        <begin position="65"/>
        <end position="133"/>
    </location>
</feature>
<sequence length="411" mass="45099">MQPQRHMKPRSIRGKRAFHSSMPAFRSAAGFFKPSAHALGVQVPAAVAPMRPYVSHLSRPRVWQPAPPAVHGCGQQGPWPVQQHRPQQHQQQQQQAPQQLKKRVRRARQRRQQRQRRAFARQQQKQQPMLFAPPAPLLDNEFYMARAERERQEQGVRQMDYFLYSAAAAASAGDRQQAVMFAPAAPLVNNEMLMARAEQERAGAAVLLQQQQQPLPQQQAVSSALFTPLTPAVDEQPLAGSQAVSPAAAPVVLPQLQQQQLQKVHIQEISCSQQQQQQQSLLEADDEQQQQDEDEANFTLEEVCSSYPVVQASLKSTQRVNLPADVAGRQPDAPGFFSVLTRTSAPLLAAAARDVSAPPVFSHVAHGALSIQGGAAAQPCQAQSSQSQVVSHFRQGQAPAAGYPVQGPFGS</sequence>
<dbReference type="AlphaFoldDB" id="A0A383WFL3"/>
<evidence type="ECO:0000313" key="2">
    <source>
        <dbReference type="EMBL" id="SZX76002.1"/>
    </source>
</evidence>
<feature type="compositionally biased region" description="Basic residues" evidence="1">
    <location>
        <begin position="100"/>
        <end position="119"/>
    </location>
</feature>
<dbReference type="Proteomes" id="UP000256970">
    <property type="component" value="Unassembled WGS sequence"/>
</dbReference>